<dbReference type="Pfam" id="PF00583">
    <property type="entry name" value="Acetyltransf_1"/>
    <property type="match status" value="1"/>
</dbReference>
<evidence type="ECO:0000313" key="5">
    <source>
        <dbReference type="Proteomes" id="UP000004221"/>
    </source>
</evidence>
<protein>
    <submittedName>
        <fullName evidence="4">GCN5-related N-acetyltransferase</fullName>
    </submittedName>
</protein>
<reference evidence="4 5" key="1">
    <citation type="journal article" date="2012" name="ISME J.">
        <title>Nitrification expanded: discovery, physiology and genomics of a nitrite-oxidizing bacterium from the phylum Chloroflexi.</title>
        <authorList>
            <person name="Sorokin D.Y."/>
            <person name="Lucker S."/>
            <person name="Vejmelkova D."/>
            <person name="Kostrikina N.A."/>
            <person name="Kleerebezem R."/>
            <person name="Rijpstra W.I."/>
            <person name="Damste J.S."/>
            <person name="Le Paslier D."/>
            <person name="Muyzer G."/>
            <person name="Wagner M."/>
            <person name="van Loosdrecht M.C."/>
            <person name="Daims H."/>
        </authorList>
    </citation>
    <scope>NUCLEOTIDE SEQUENCE [LARGE SCALE GENOMIC DNA]</scope>
    <source>
        <strain evidence="5">none</strain>
    </source>
</reference>
<dbReference type="Gene3D" id="3.40.630.30">
    <property type="match status" value="1"/>
</dbReference>
<accession>I4EHU8</accession>
<keyword evidence="5" id="KW-1185">Reference proteome</keyword>
<dbReference type="CDD" id="cd04301">
    <property type="entry name" value="NAT_SF"/>
    <property type="match status" value="1"/>
</dbReference>
<dbReference type="EMBL" id="CAGS01000255">
    <property type="protein sequence ID" value="CCF84260.1"/>
    <property type="molecule type" value="Genomic_DNA"/>
</dbReference>
<dbReference type="AlphaFoldDB" id="I4EHU8"/>
<keyword evidence="2" id="KW-0012">Acyltransferase</keyword>
<dbReference type="InterPro" id="IPR050680">
    <property type="entry name" value="YpeA/RimI_acetyltransf"/>
</dbReference>
<sequence>MAERVMPGGTEHGRAQGHSPTEAGVVIRHARLRDLAELGELQRSCFRPGQAYGLITLLVLHLWPRAQMLVARCGGRIAGCVVGDVTRDQGRILNLCVDPDFRRQGIGAMLLAAAEDLLDANDIALMVEDKNIGAQELYRRSGYLAVGDLRNYYGKNRHGILMQKRRGIPQPPRSSETSP</sequence>
<dbReference type="InterPro" id="IPR016181">
    <property type="entry name" value="Acyl_CoA_acyltransferase"/>
</dbReference>
<evidence type="ECO:0000256" key="1">
    <source>
        <dbReference type="ARBA" id="ARBA00022679"/>
    </source>
</evidence>
<dbReference type="GO" id="GO:0016747">
    <property type="term" value="F:acyltransferase activity, transferring groups other than amino-acyl groups"/>
    <property type="evidence" value="ECO:0007669"/>
    <property type="project" value="InterPro"/>
</dbReference>
<evidence type="ECO:0000256" key="2">
    <source>
        <dbReference type="ARBA" id="ARBA00023315"/>
    </source>
</evidence>
<dbReference type="SUPFAM" id="SSF55729">
    <property type="entry name" value="Acyl-CoA N-acyltransferases (Nat)"/>
    <property type="match status" value="1"/>
</dbReference>
<feature type="domain" description="N-acetyltransferase" evidence="3">
    <location>
        <begin position="25"/>
        <end position="167"/>
    </location>
</feature>
<dbReference type="PANTHER" id="PTHR43420">
    <property type="entry name" value="ACETYLTRANSFERASE"/>
    <property type="match status" value="1"/>
</dbReference>
<dbReference type="RefSeq" id="WP_008478304.1">
    <property type="nucleotide sequence ID" value="NZ_CAGS01000255.1"/>
</dbReference>
<dbReference type="PROSITE" id="PS51186">
    <property type="entry name" value="GNAT"/>
    <property type="match status" value="1"/>
</dbReference>
<proteinExistence type="predicted"/>
<keyword evidence="1 4" id="KW-0808">Transferase</keyword>
<organism evidence="4 5">
    <name type="scientific">Nitrolancea hollandica Lb</name>
    <dbReference type="NCBI Taxonomy" id="1129897"/>
    <lineage>
        <taxon>Bacteria</taxon>
        <taxon>Pseudomonadati</taxon>
        <taxon>Thermomicrobiota</taxon>
        <taxon>Thermomicrobia</taxon>
        <taxon>Sphaerobacterales</taxon>
        <taxon>Sphaerobacterineae</taxon>
        <taxon>Sphaerobacteraceae</taxon>
        <taxon>Nitrolancea</taxon>
    </lineage>
</organism>
<dbReference type="InterPro" id="IPR000182">
    <property type="entry name" value="GNAT_dom"/>
</dbReference>
<evidence type="ECO:0000259" key="3">
    <source>
        <dbReference type="PROSITE" id="PS51186"/>
    </source>
</evidence>
<evidence type="ECO:0000313" key="4">
    <source>
        <dbReference type="EMBL" id="CCF84260.1"/>
    </source>
</evidence>
<name>I4EHU8_9BACT</name>
<comment type="caution">
    <text evidence="4">The sequence shown here is derived from an EMBL/GenBank/DDBJ whole genome shotgun (WGS) entry which is preliminary data.</text>
</comment>
<dbReference type="Proteomes" id="UP000004221">
    <property type="component" value="Unassembled WGS sequence"/>
</dbReference>
<gene>
    <name evidence="4" type="ORF">NITHO_3280007</name>
</gene>